<dbReference type="EMBL" id="ML978731">
    <property type="protein sequence ID" value="KAF2085418.1"/>
    <property type="molecule type" value="Genomic_DNA"/>
</dbReference>
<accession>A0A9P4HT14</accession>
<organism evidence="2 3">
    <name type="scientific">Saccharata proteae CBS 121410</name>
    <dbReference type="NCBI Taxonomy" id="1314787"/>
    <lineage>
        <taxon>Eukaryota</taxon>
        <taxon>Fungi</taxon>
        <taxon>Dikarya</taxon>
        <taxon>Ascomycota</taxon>
        <taxon>Pezizomycotina</taxon>
        <taxon>Dothideomycetes</taxon>
        <taxon>Dothideomycetes incertae sedis</taxon>
        <taxon>Botryosphaeriales</taxon>
        <taxon>Saccharataceae</taxon>
        <taxon>Saccharata</taxon>
    </lineage>
</organism>
<evidence type="ECO:0000313" key="2">
    <source>
        <dbReference type="EMBL" id="KAF2085418.1"/>
    </source>
</evidence>
<evidence type="ECO:0000256" key="1">
    <source>
        <dbReference type="SAM" id="MobiDB-lite"/>
    </source>
</evidence>
<proteinExistence type="predicted"/>
<reference evidence="2" key="1">
    <citation type="journal article" date="2020" name="Stud. Mycol.">
        <title>101 Dothideomycetes genomes: a test case for predicting lifestyles and emergence of pathogens.</title>
        <authorList>
            <person name="Haridas S."/>
            <person name="Albert R."/>
            <person name="Binder M."/>
            <person name="Bloem J."/>
            <person name="Labutti K."/>
            <person name="Salamov A."/>
            <person name="Andreopoulos B."/>
            <person name="Baker S."/>
            <person name="Barry K."/>
            <person name="Bills G."/>
            <person name="Bluhm B."/>
            <person name="Cannon C."/>
            <person name="Castanera R."/>
            <person name="Culley D."/>
            <person name="Daum C."/>
            <person name="Ezra D."/>
            <person name="Gonzalez J."/>
            <person name="Henrissat B."/>
            <person name="Kuo A."/>
            <person name="Liang C."/>
            <person name="Lipzen A."/>
            <person name="Lutzoni F."/>
            <person name="Magnuson J."/>
            <person name="Mondo S."/>
            <person name="Nolan M."/>
            <person name="Ohm R."/>
            <person name="Pangilinan J."/>
            <person name="Park H.-J."/>
            <person name="Ramirez L."/>
            <person name="Alfaro M."/>
            <person name="Sun H."/>
            <person name="Tritt A."/>
            <person name="Yoshinaga Y."/>
            <person name="Zwiers L.-H."/>
            <person name="Turgeon B."/>
            <person name="Goodwin S."/>
            <person name="Spatafora J."/>
            <person name="Crous P."/>
            <person name="Grigoriev I."/>
        </authorList>
    </citation>
    <scope>NUCLEOTIDE SEQUENCE</scope>
    <source>
        <strain evidence="2">CBS 121410</strain>
    </source>
</reference>
<protein>
    <recommendedName>
        <fullName evidence="4">BTB domain-containing protein</fullName>
    </recommendedName>
</protein>
<feature type="region of interest" description="Disordered" evidence="1">
    <location>
        <begin position="301"/>
        <end position="320"/>
    </location>
</feature>
<evidence type="ECO:0000313" key="3">
    <source>
        <dbReference type="Proteomes" id="UP000799776"/>
    </source>
</evidence>
<feature type="compositionally biased region" description="Basic and acidic residues" evidence="1">
    <location>
        <begin position="1"/>
        <end position="10"/>
    </location>
</feature>
<dbReference type="Proteomes" id="UP000799776">
    <property type="component" value="Unassembled WGS sequence"/>
</dbReference>
<feature type="region of interest" description="Disordered" evidence="1">
    <location>
        <begin position="1"/>
        <end position="27"/>
    </location>
</feature>
<name>A0A9P4HT14_9PEZI</name>
<dbReference type="AlphaFoldDB" id="A0A9P4HT14"/>
<evidence type="ECO:0008006" key="4">
    <source>
        <dbReference type="Google" id="ProtNLM"/>
    </source>
</evidence>
<gene>
    <name evidence="2" type="ORF">K490DRAFT_67833</name>
</gene>
<sequence>MPPRAPREFRVPSPMPPKPSLTTADTEPTLRDHETITIVVGPPSNPTLFSVPTEVLATASPILASMINTNNRRHHNHVHRRHFTSTPYRPKSLALSMAYIETPYKPKKPVPLCLPHVSVYVFKRVVEWLVEKTLTPRDLSPPARETGNWKKTGCSVGGGDGYPVDGPRPYDEEGEWRRLLAGVYVFGNEYRIIGLCCAVSRERYKAMRKANADKEMWASFLRGDFLVKDARGRLKKKDVGGRKKGKEDGDEDWVQVVGEEVWDLDYEHEIADRMGRAANIGKDGYVAGMVRWVVSSLKPKKRGPIWPELAGSRYERPTGE</sequence>
<keyword evidence="3" id="KW-1185">Reference proteome</keyword>
<comment type="caution">
    <text evidence="2">The sequence shown here is derived from an EMBL/GenBank/DDBJ whole genome shotgun (WGS) entry which is preliminary data.</text>
</comment>